<evidence type="ECO:0000313" key="2">
    <source>
        <dbReference type="EMBL" id="RAL26251.1"/>
    </source>
</evidence>
<keyword evidence="3" id="KW-1185">Reference proteome</keyword>
<sequence>MKKGYLWLGAVLGMFILVFSFPFAVYGTWDISNHISSAKKSNPSDEVGQPITYYKERNITLPKDYQVAIKLVKRFAKKQNIPLKVDGNDPKYREVVFMAALNLESYSLRERKIIVDYAKYIDAYENKQKNERIKKLERKSWLGQLTPKEKEELKGLLPVPMSSKIERPSNSSPKGKIQTKAKAQNRYNRIAARDYAYKWWNKRNNEEYGYYSRVSGGCYDCWADCTNFVSQIIKVGGIKQISQGNNVWFYSDKKPSFSWGVANSFFRHFKERAQMVKKEAELEVGDVINVDFDGDQDMEHTAAITKKEGNKVYVTYHSNDTKDRSITDWVLLYNVYGWQMGTAKN</sequence>
<dbReference type="PANTHER" id="PTHR40032">
    <property type="entry name" value="EXPORTED PROTEIN-RELATED"/>
    <property type="match status" value="1"/>
</dbReference>
<accession>A0A364K7H6</accession>
<gene>
    <name evidence="2" type="ORF">DL897_04460</name>
</gene>
<organism evidence="2 3">
    <name type="scientific">Thermoflavimicrobium daqui</name>
    <dbReference type="NCBI Taxonomy" id="2137476"/>
    <lineage>
        <taxon>Bacteria</taxon>
        <taxon>Bacillati</taxon>
        <taxon>Bacillota</taxon>
        <taxon>Bacilli</taxon>
        <taxon>Bacillales</taxon>
        <taxon>Thermoactinomycetaceae</taxon>
        <taxon>Thermoflavimicrobium</taxon>
    </lineage>
</organism>
<protein>
    <recommendedName>
        <fullName evidence="1">Putative amidase domain-containing protein</fullName>
    </recommendedName>
</protein>
<dbReference type="RefSeq" id="WP_113657936.1">
    <property type="nucleotide sequence ID" value="NZ_KZ845664.1"/>
</dbReference>
<feature type="domain" description="Putative amidase" evidence="1">
    <location>
        <begin position="186"/>
        <end position="327"/>
    </location>
</feature>
<dbReference type="Pfam" id="PF12671">
    <property type="entry name" value="Amidase_6"/>
    <property type="match status" value="1"/>
</dbReference>
<comment type="caution">
    <text evidence="2">The sequence shown here is derived from an EMBL/GenBank/DDBJ whole genome shotgun (WGS) entry which is preliminary data.</text>
</comment>
<dbReference type="EMBL" id="QJKK01000002">
    <property type="protein sequence ID" value="RAL26251.1"/>
    <property type="molecule type" value="Genomic_DNA"/>
</dbReference>
<proteinExistence type="predicted"/>
<dbReference type="OrthoDB" id="9812429at2"/>
<dbReference type="Proteomes" id="UP000251213">
    <property type="component" value="Unassembled WGS sequence"/>
</dbReference>
<reference evidence="2 3" key="1">
    <citation type="submission" date="2018-06" db="EMBL/GenBank/DDBJ databases">
        <title>Thermoflavimicrobium daqus sp. nov., a thermophilic microbe isolated from Moutai-flavour Daqu.</title>
        <authorList>
            <person name="Wang X."/>
            <person name="Zhou H."/>
        </authorList>
    </citation>
    <scope>NUCLEOTIDE SEQUENCE [LARGE SCALE GENOMIC DNA]</scope>
    <source>
        <strain evidence="2 3">FBKL4.011</strain>
    </source>
</reference>
<dbReference type="InterPro" id="IPR024301">
    <property type="entry name" value="Amidase_6"/>
</dbReference>
<dbReference type="PANTHER" id="PTHR40032:SF1">
    <property type="entry name" value="EXPORTED PROTEIN"/>
    <property type="match status" value="1"/>
</dbReference>
<name>A0A364K7H6_9BACL</name>
<evidence type="ECO:0000313" key="3">
    <source>
        <dbReference type="Proteomes" id="UP000251213"/>
    </source>
</evidence>
<dbReference type="AlphaFoldDB" id="A0A364K7H6"/>
<reference evidence="2 3" key="2">
    <citation type="submission" date="2018-06" db="EMBL/GenBank/DDBJ databases">
        <authorList>
            <person name="Zhirakovskaya E."/>
        </authorList>
    </citation>
    <scope>NUCLEOTIDE SEQUENCE [LARGE SCALE GENOMIC DNA]</scope>
    <source>
        <strain evidence="2 3">FBKL4.011</strain>
    </source>
</reference>
<evidence type="ECO:0000259" key="1">
    <source>
        <dbReference type="Pfam" id="PF12671"/>
    </source>
</evidence>